<evidence type="ECO:0000259" key="2">
    <source>
        <dbReference type="Pfam" id="PF04149"/>
    </source>
</evidence>
<feature type="domain" description="DUF397" evidence="2">
    <location>
        <begin position="9"/>
        <end position="62"/>
    </location>
</feature>
<comment type="caution">
    <text evidence="3">The sequence shown here is derived from an EMBL/GenBank/DDBJ whole genome shotgun (WGS) entry which is preliminary data.</text>
</comment>
<proteinExistence type="predicted"/>
<feature type="region of interest" description="Disordered" evidence="1">
    <location>
        <begin position="1"/>
        <end position="20"/>
    </location>
</feature>
<keyword evidence="4" id="KW-1185">Reference proteome</keyword>
<evidence type="ECO:0000313" key="4">
    <source>
        <dbReference type="Proteomes" id="UP001595872"/>
    </source>
</evidence>
<dbReference type="RefSeq" id="WP_378260978.1">
    <property type="nucleotide sequence ID" value="NZ_JBHSIT010000010.1"/>
</dbReference>
<dbReference type="EMBL" id="JBHSIT010000010">
    <property type="protein sequence ID" value="MFC4911749.1"/>
    <property type="molecule type" value="Genomic_DNA"/>
</dbReference>
<gene>
    <name evidence="3" type="ORF">ACFPCY_30900</name>
</gene>
<evidence type="ECO:0000256" key="1">
    <source>
        <dbReference type="SAM" id="MobiDB-lite"/>
    </source>
</evidence>
<sequence>MNDFGTVPLTWRKSTHSSPQHSDCVELADLGVAIAVRDSKDPEGPKLAIASADWQALTAAIRRRSHA</sequence>
<accession>A0ABV9U7A3</accession>
<evidence type="ECO:0000313" key="3">
    <source>
        <dbReference type="EMBL" id="MFC4911749.1"/>
    </source>
</evidence>
<organism evidence="3 4">
    <name type="scientific">Actinomadura gamaensis</name>
    <dbReference type="NCBI Taxonomy" id="1763541"/>
    <lineage>
        <taxon>Bacteria</taxon>
        <taxon>Bacillati</taxon>
        <taxon>Actinomycetota</taxon>
        <taxon>Actinomycetes</taxon>
        <taxon>Streptosporangiales</taxon>
        <taxon>Thermomonosporaceae</taxon>
        <taxon>Actinomadura</taxon>
    </lineage>
</organism>
<dbReference type="Proteomes" id="UP001595872">
    <property type="component" value="Unassembled WGS sequence"/>
</dbReference>
<reference evidence="4" key="1">
    <citation type="journal article" date="2019" name="Int. J. Syst. Evol. Microbiol.">
        <title>The Global Catalogue of Microorganisms (GCM) 10K type strain sequencing project: providing services to taxonomists for standard genome sequencing and annotation.</title>
        <authorList>
            <consortium name="The Broad Institute Genomics Platform"/>
            <consortium name="The Broad Institute Genome Sequencing Center for Infectious Disease"/>
            <person name="Wu L."/>
            <person name="Ma J."/>
        </authorList>
    </citation>
    <scope>NUCLEOTIDE SEQUENCE [LARGE SCALE GENOMIC DNA]</scope>
    <source>
        <strain evidence="4">KLKA75</strain>
    </source>
</reference>
<dbReference type="Pfam" id="PF04149">
    <property type="entry name" value="DUF397"/>
    <property type="match status" value="1"/>
</dbReference>
<dbReference type="InterPro" id="IPR007278">
    <property type="entry name" value="DUF397"/>
</dbReference>
<protein>
    <submittedName>
        <fullName evidence="3">DUF397 domain-containing protein</fullName>
    </submittedName>
</protein>
<name>A0ABV9U7A3_9ACTN</name>